<keyword evidence="2 5" id="KW-0493">Microtubule</keyword>
<dbReference type="AlphaFoldDB" id="A0A0X9E0Z6"/>
<dbReference type="InterPro" id="IPR017975">
    <property type="entry name" value="Tubulin_CS"/>
</dbReference>
<evidence type="ECO:0000256" key="5">
    <source>
        <dbReference type="RuleBase" id="RU000352"/>
    </source>
</evidence>
<proteinExistence type="evidence at transcript level"/>
<dbReference type="InterPro" id="IPR023123">
    <property type="entry name" value="Tubulin_C"/>
</dbReference>
<dbReference type="OrthoDB" id="1662883at2759"/>
<dbReference type="GO" id="GO:0005874">
    <property type="term" value="C:microtubule"/>
    <property type="evidence" value="ECO:0007669"/>
    <property type="project" value="UniProtKB-KW"/>
</dbReference>
<dbReference type="KEGG" id="nlu:111049663"/>
<evidence type="ECO:0000256" key="4">
    <source>
        <dbReference type="ARBA" id="ARBA00023134"/>
    </source>
</evidence>
<dbReference type="InterPro" id="IPR036525">
    <property type="entry name" value="Tubulin/FtsZ_GTPase_sf"/>
</dbReference>
<evidence type="ECO:0000256" key="2">
    <source>
        <dbReference type="ARBA" id="ARBA00022701"/>
    </source>
</evidence>
<reference evidence="7" key="1">
    <citation type="journal article" date="2016" name="Biochem. Biophys. Res. Commun.">
        <title>Characterization of actin and tubulin promoters from two sap-sucking pests, Nilaparvata lugens (Stal) and Nephotettix cincticeps (Uhler).</title>
        <authorList>
            <person name="Qian N."/>
            <person name="Zheng P."/>
            <person name="Wang Y."/>
            <person name="Pan S."/>
            <person name="Li Y."/>
            <person name="Zhang C."/>
            <person name="Chen J."/>
            <person name="Teng J."/>
        </authorList>
    </citation>
    <scope>NUCLEOTIDE SEQUENCE</scope>
    <source>
        <strain evidence="7">Nl_eTub</strain>
    </source>
</reference>
<dbReference type="SUPFAM" id="SSF55307">
    <property type="entry name" value="Tubulin C-terminal domain-like"/>
    <property type="match status" value="1"/>
</dbReference>
<dbReference type="SUPFAM" id="SSF52490">
    <property type="entry name" value="Tubulin nucleotide-binding domain-like"/>
    <property type="match status" value="1"/>
</dbReference>
<organism evidence="7">
    <name type="scientific">Nilaparvata lugens</name>
    <name type="common">Brown planthopper</name>
    <dbReference type="NCBI Taxonomy" id="108931"/>
    <lineage>
        <taxon>Eukaryota</taxon>
        <taxon>Metazoa</taxon>
        <taxon>Ecdysozoa</taxon>
        <taxon>Arthropoda</taxon>
        <taxon>Hexapoda</taxon>
        <taxon>Insecta</taxon>
        <taxon>Pterygota</taxon>
        <taxon>Neoptera</taxon>
        <taxon>Paraneoptera</taxon>
        <taxon>Hemiptera</taxon>
        <taxon>Auchenorrhyncha</taxon>
        <taxon>Fulgoroidea</taxon>
        <taxon>Delphacidae</taxon>
        <taxon>Delphacinae</taxon>
        <taxon>Nilaparvata</taxon>
    </lineage>
</organism>
<sequence length="445" mass="49666">MSEIITIQVGQCGNQIGSVFWPLALKEHGFGNENKLHQKKSIASNSLHSFFHCPSKISEYSTIADLKRGNVKARCILIDMEENVVDRYKRSALRDLFDSKCLLTNHPGSGNNWAVGHYEHGRDQLNTILEMIRRSAECSDFLHGFMLLFSLGGGTGSGLGSAILPLLEDNFPNIDRLVTCIHPGVYNDVITSPYNIALSLRQLTEHASCVFPVDNKALIDICNKYNKTKDRITTHPYRDMNSLIVKMLLHLTSGSRFPGPLNVDLNELAMNMTPFPGLHYLTSSFSPLDSPILKHSELLTSVCSRSGQLLRVDPLSGTVLAATLLCRGDISLSSSRDFVDRFLKKSKLVAWNRNGVKTGLCSVPPVDAPRSLLCLTNSTSVSTLFSETRQHFDKLYNRKAHTHHYLKTDGFEAQDFDLARNSLMETLDKYVIACKKVDIPRIKLV</sequence>
<dbReference type="PRINTS" id="PR01519">
    <property type="entry name" value="EPSLNTUBULIN"/>
</dbReference>
<dbReference type="InterPro" id="IPR008280">
    <property type="entry name" value="Tub_FtsZ_C"/>
</dbReference>
<dbReference type="PROSITE" id="PS00227">
    <property type="entry name" value="TUBULIN"/>
    <property type="match status" value="1"/>
</dbReference>
<name>A0A0X9E0Z6_NILLU</name>
<dbReference type="GO" id="GO:0005525">
    <property type="term" value="F:GTP binding"/>
    <property type="evidence" value="ECO:0007669"/>
    <property type="project" value="UniProtKB-UniRule"/>
</dbReference>
<dbReference type="RefSeq" id="XP_022191488.1">
    <property type="nucleotide sequence ID" value="XM_022335796.2"/>
</dbReference>
<dbReference type="GO" id="GO:0007017">
    <property type="term" value="P:microtubule-based process"/>
    <property type="evidence" value="ECO:0007669"/>
    <property type="project" value="InterPro"/>
</dbReference>
<dbReference type="EMBL" id="KU194649">
    <property type="protein sequence ID" value="ALP82113.1"/>
    <property type="molecule type" value="mRNA"/>
</dbReference>
<evidence type="ECO:0000313" key="7">
    <source>
        <dbReference type="EMBL" id="ALP82113.1"/>
    </source>
</evidence>
<dbReference type="SMART" id="SM00864">
    <property type="entry name" value="Tubulin"/>
    <property type="match status" value="1"/>
</dbReference>
<comment type="similarity">
    <text evidence="1 5">Belongs to the tubulin family.</text>
</comment>
<keyword evidence="3 5" id="KW-0547">Nucleotide-binding</keyword>
<evidence type="ECO:0000256" key="3">
    <source>
        <dbReference type="ARBA" id="ARBA00022741"/>
    </source>
</evidence>
<dbReference type="InterPro" id="IPR004057">
    <property type="entry name" value="Epsilon_tubulin"/>
</dbReference>
<dbReference type="Gene3D" id="3.40.50.1440">
    <property type="entry name" value="Tubulin/FtsZ, GTPase domain"/>
    <property type="match status" value="1"/>
</dbReference>
<dbReference type="PANTHER" id="PTHR11588">
    <property type="entry name" value="TUBULIN"/>
    <property type="match status" value="1"/>
</dbReference>
<protein>
    <submittedName>
        <fullName evidence="7">Epsilon-tubulin</fullName>
    </submittedName>
</protein>
<dbReference type="GeneID" id="111049663"/>
<evidence type="ECO:0000256" key="1">
    <source>
        <dbReference type="ARBA" id="ARBA00009636"/>
    </source>
</evidence>
<dbReference type="InterPro" id="IPR018316">
    <property type="entry name" value="Tubulin/FtsZ_2-layer-sand-dom"/>
</dbReference>
<keyword evidence="4 5" id="KW-0342">GTP-binding</keyword>
<dbReference type="Pfam" id="PF00091">
    <property type="entry name" value="Tubulin"/>
    <property type="match status" value="1"/>
</dbReference>
<dbReference type="InterPro" id="IPR000217">
    <property type="entry name" value="Tubulin"/>
</dbReference>
<dbReference type="Pfam" id="PF03953">
    <property type="entry name" value="Tubulin_C"/>
    <property type="match status" value="1"/>
</dbReference>
<dbReference type="Gene3D" id="1.10.287.600">
    <property type="entry name" value="Helix hairpin bin"/>
    <property type="match status" value="1"/>
</dbReference>
<accession>A0A0X9E0Z6</accession>
<evidence type="ECO:0000259" key="6">
    <source>
        <dbReference type="SMART" id="SM00864"/>
    </source>
</evidence>
<feature type="domain" description="Tubulin/FtsZ GTPase" evidence="6">
    <location>
        <begin position="62"/>
        <end position="259"/>
    </location>
</feature>
<dbReference type="PRINTS" id="PR01161">
    <property type="entry name" value="TUBULIN"/>
</dbReference>
<dbReference type="InterPro" id="IPR003008">
    <property type="entry name" value="Tubulin_FtsZ_GTPase"/>
</dbReference>